<reference evidence="1 2" key="1">
    <citation type="submission" date="2023-07" db="EMBL/GenBank/DDBJ databases">
        <title>Genomic Encyclopedia of Type Strains, Phase IV (KMG-IV): sequencing the most valuable type-strain genomes for metagenomic binning, comparative biology and taxonomic classification.</title>
        <authorList>
            <person name="Goeker M."/>
        </authorList>
    </citation>
    <scope>NUCLEOTIDE SEQUENCE [LARGE SCALE GENOMIC DNA]</scope>
    <source>
        <strain evidence="1 2">DSM 19598</strain>
    </source>
</reference>
<dbReference type="EMBL" id="JAUSUN010000005">
    <property type="protein sequence ID" value="MDQ0412996.1"/>
    <property type="molecule type" value="Genomic_DNA"/>
</dbReference>
<sequence>MNKKQRQGRAPYHYDDQGVMQVSQQIMDSYNSGIIPEEQMKTASKKE</sequence>
<protein>
    <recommendedName>
        <fullName evidence="3">DUF4025 domain-containing protein</fullName>
    </recommendedName>
</protein>
<keyword evidence="2" id="KW-1185">Reference proteome</keyword>
<accession>A0ABU0FST9</accession>
<comment type="caution">
    <text evidence="1">The sequence shown here is derived from an EMBL/GenBank/DDBJ whole genome shotgun (WGS) entry which is preliminary data.</text>
</comment>
<organism evidence="1 2">
    <name type="scientific">Mesobacillus stamsii</name>
    <dbReference type="NCBI Taxonomy" id="225347"/>
    <lineage>
        <taxon>Bacteria</taxon>
        <taxon>Bacillati</taxon>
        <taxon>Bacillota</taxon>
        <taxon>Bacilli</taxon>
        <taxon>Bacillales</taxon>
        <taxon>Bacillaceae</taxon>
        <taxon>Mesobacillus</taxon>
    </lineage>
</organism>
<proteinExistence type="predicted"/>
<evidence type="ECO:0000313" key="2">
    <source>
        <dbReference type="Proteomes" id="UP001242313"/>
    </source>
</evidence>
<gene>
    <name evidence="1" type="ORF">J2S25_001178</name>
</gene>
<evidence type="ECO:0008006" key="3">
    <source>
        <dbReference type="Google" id="ProtNLM"/>
    </source>
</evidence>
<name>A0ABU0FST9_9BACI</name>
<evidence type="ECO:0000313" key="1">
    <source>
        <dbReference type="EMBL" id="MDQ0412996.1"/>
    </source>
</evidence>
<dbReference type="Proteomes" id="UP001242313">
    <property type="component" value="Unassembled WGS sequence"/>
</dbReference>
<dbReference type="RefSeq" id="WP_307191472.1">
    <property type="nucleotide sequence ID" value="NZ_JAUSUN010000005.1"/>
</dbReference>